<keyword evidence="3" id="KW-1185">Reference proteome</keyword>
<evidence type="ECO:0000259" key="1">
    <source>
        <dbReference type="Pfam" id="PF13640"/>
    </source>
</evidence>
<sequence>MLSQPTYATPEPLATLASKAVLERIKSAADGLKATFACGGSVECSQPVRIFFWETGGDIQSEHKTLQLPKQGADASALRDLVAACSAATFGRSNPNNPREGADVLDPSYRKALKLDVERFATNINLSELGILAHIKTLMAPDAADVRAELYKLNIHQAGDFFKAHVDTPRSEDMLGSLVIALPSIHEGGELTVEHAGQQQTFDWSLTKLPEKPMLQWGAFYSDCKHKVHPVKSGARITVTYNLMAVKATPPPLQGINPTTLGLRQVLDAALETPGFLDQGGTLAFGCQHAYPHSSNAFLKTDFEPQLKGADACLVAVARDLGLKSEIKSLYKREHDDYEEEEYDSDGEEFSEEEVARRRSSRFIGQDFRLSMGEGLDETYGTDDIYGLVCPKVEKRWDLTWCHEVEHREVGAVYGTTGNEVSTDCIYSCAVILISIPPMMQRMPAPASKRVKHS</sequence>
<dbReference type="InterPro" id="IPR044862">
    <property type="entry name" value="Pro_4_hyd_alph_FE2OG_OXY"/>
</dbReference>
<comment type="caution">
    <text evidence="2">The sequence shown here is derived from an EMBL/GenBank/DDBJ whole genome shotgun (WGS) entry which is preliminary data.</text>
</comment>
<gene>
    <name evidence="2" type="ORF">WJX75_001327</name>
</gene>
<protein>
    <recommendedName>
        <fullName evidence="1">Prolyl 4-hydroxylase alpha subunit Fe(2+) 2OG dioxygenase domain-containing protein</fullName>
    </recommendedName>
</protein>
<proteinExistence type="predicted"/>
<dbReference type="PANTHER" id="PTHR33099:SF14">
    <property type="entry name" value="PROLYL 4-HYDROXYLASE ALPHA SUBUNIT FE(2+) 2OG DIOXYGENASE DOMAIN-CONTAINING PROTEIN"/>
    <property type="match status" value="1"/>
</dbReference>
<organism evidence="2 3">
    <name type="scientific">Coccomyxa subellipsoidea</name>
    <dbReference type="NCBI Taxonomy" id="248742"/>
    <lineage>
        <taxon>Eukaryota</taxon>
        <taxon>Viridiplantae</taxon>
        <taxon>Chlorophyta</taxon>
        <taxon>core chlorophytes</taxon>
        <taxon>Trebouxiophyceae</taxon>
        <taxon>Trebouxiophyceae incertae sedis</taxon>
        <taxon>Coccomyxaceae</taxon>
        <taxon>Coccomyxa</taxon>
    </lineage>
</organism>
<dbReference type="EMBL" id="JALJOT010000017">
    <property type="protein sequence ID" value="KAK9901539.1"/>
    <property type="molecule type" value="Genomic_DNA"/>
</dbReference>
<accession>A0ABR2YBA2</accession>
<feature type="domain" description="Prolyl 4-hydroxylase alpha subunit Fe(2+) 2OG dioxygenase" evidence="1">
    <location>
        <begin position="153"/>
        <end position="243"/>
    </location>
</feature>
<name>A0ABR2YBA2_9CHLO</name>
<dbReference type="Gene3D" id="2.60.120.620">
    <property type="entry name" value="q2cbj1_9rhob like domain"/>
    <property type="match status" value="1"/>
</dbReference>
<dbReference type="PANTHER" id="PTHR33099">
    <property type="entry name" value="FE2OG DIOXYGENASE DOMAIN-CONTAINING PROTEIN"/>
    <property type="match status" value="1"/>
</dbReference>
<evidence type="ECO:0000313" key="2">
    <source>
        <dbReference type="EMBL" id="KAK9901539.1"/>
    </source>
</evidence>
<dbReference type="Proteomes" id="UP001491310">
    <property type="component" value="Unassembled WGS sequence"/>
</dbReference>
<reference evidence="2 3" key="1">
    <citation type="journal article" date="2024" name="Nat. Commun.">
        <title>Phylogenomics reveals the evolutionary origins of lichenization in chlorophyte algae.</title>
        <authorList>
            <person name="Puginier C."/>
            <person name="Libourel C."/>
            <person name="Otte J."/>
            <person name="Skaloud P."/>
            <person name="Haon M."/>
            <person name="Grisel S."/>
            <person name="Petersen M."/>
            <person name="Berrin J.G."/>
            <person name="Delaux P.M."/>
            <person name="Dal Grande F."/>
            <person name="Keller J."/>
        </authorList>
    </citation>
    <scope>NUCLEOTIDE SEQUENCE [LARGE SCALE GENOMIC DNA]</scope>
    <source>
        <strain evidence="2 3">SAG 216-7</strain>
    </source>
</reference>
<dbReference type="Pfam" id="PF13640">
    <property type="entry name" value="2OG-FeII_Oxy_3"/>
    <property type="match status" value="1"/>
</dbReference>
<evidence type="ECO:0000313" key="3">
    <source>
        <dbReference type="Proteomes" id="UP001491310"/>
    </source>
</evidence>